<sequence length="475" mass="51670">MKQGGWRWQHTVALAALALGAGLGSAAAQGSMGEAIERAEAGDVEAMVGVHRRMFRSAEGPGDVYTGLGWLARAYAAGYVQAESILSGGLWMPRERDDPRVRQEMGRSRDDPQALVAWLREAADEERAFAAYFLHYHYLPPRPGLRRLGAGASAPGDEEIASGLRLLERAAAAGERAALRRLGALYLEGEYVEMDAERGYGYWRESAALGSALCAWALGSRLLEEAQGADEAQEALGWLERAAEGNILPLRSRLILLDEIADLYMFADAPGLSIDNVRAAHWLRLAVEQGSGWGAFRLVALLKRGEDIGQDPAEMADLIAPFAEAPGAPLDLVREFATLHTDGIGVERDMPRGLALLREAAERGHRQAMHDLAHYYVRGEGVLQDFGEATRWLRRAAKAEDARAQYLLAQFYKLGAGVEQSLVMAHKWANLAAASEEDGAATLRDQLLIAMTPEEIAEAQARARAYLAGDDAEED</sequence>
<dbReference type="InterPro" id="IPR011990">
    <property type="entry name" value="TPR-like_helical_dom_sf"/>
</dbReference>
<dbReference type="InterPro" id="IPR006597">
    <property type="entry name" value="Sel1-like"/>
</dbReference>
<evidence type="ECO:0000256" key="1">
    <source>
        <dbReference type="SAM" id="SignalP"/>
    </source>
</evidence>
<dbReference type="SMART" id="SM00671">
    <property type="entry name" value="SEL1"/>
    <property type="match status" value="5"/>
</dbReference>
<feature type="chain" id="PRO_5042159777" evidence="1">
    <location>
        <begin position="29"/>
        <end position="475"/>
    </location>
</feature>
<dbReference type="Proteomes" id="UP001205843">
    <property type="component" value="Unassembled WGS sequence"/>
</dbReference>
<feature type="signal peptide" evidence="1">
    <location>
        <begin position="1"/>
        <end position="28"/>
    </location>
</feature>
<gene>
    <name evidence="2" type="ORF">J2T57_001642</name>
</gene>
<dbReference type="PANTHER" id="PTHR11102:SF160">
    <property type="entry name" value="ERAD-ASSOCIATED E3 UBIQUITIN-PROTEIN LIGASE COMPONENT HRD3"/>
    <property type="match status" value="1"/>
</dbReference>
<dbReference type="Gene3D" id="1.25.40.10">
    <property type="entry name" value="Tetratricopeptide repeat domain"/>
    <property type="match status" value="2"/>
</dbReference>
<accession>A0AAE3KAM9</accession>
<dbReference type="RefSeq" id="WP_253476611.1">
    <property type="nucleotide sequence ID" value="NZ_JALJXV010000003.1"/>
</dbReference>
<evidence type="ECO:0000313" key="3">
    <source>
        <dbReference type="Proteomes" id="UP001205843"/>
    </source>
</evidence>
<dbReference type="SUPFAM" id="SSF81901">
    <property type="entry name" value="HCP-like"/>
    <property type="match status" value="2"/>
</dbReference>
<dbReference type="InterPro" id="IPR050767">
    <property type="entry name" value="Sel1_AlgK"/>
</dbReference>
<dbReference type="Pfam" id="PF08238">
    <property type="entry name" value="Sel1"/>
    <property type="match status" value="7"/>
</dbReference>
<proteinExistence type="predicted"/>
<reference evidence="2" key="1">
    <citation type="submission" date="2022-03" db="EMBL/GenBank/DDBJ databases">
        <title>Genomic Encyclopedia of Type Strains, Phase III (KMG-III): the genomes of soil and plant-associated and newly described type strains.</title>
        <authorList>
            <person name="Whitman W."/>
        </authorList>
    </citation>
    <scope>NUCLEOTIDE SEQUENCE</scope>
    <source>
        <strain evidence="2">ANL 6-2</strain>
    </source>
</reference>
<keyword evidence="1" id="KW-0732">Signal</keyword>
<name>A0AAE3KAM9_9GAMM</name>
<protein>
    <submittedName>
        <fullName evidence="2">TPR repeat protein</fullName>
    </submittedName>
</protein>
<dbReference type="AlphaFoldDB" id="A0AAE3KAM9"/>
<dbReference type="PANTHER" id="PTHR11102">
    <property type="entry name" value="SEL-1-LIKE PROTEIN"/>
    <property type="match status" value="1"/>
</dbReference>
<comment type="caution">
    <text evidence="2">The sequence shown here is derived from an EMBL/GenBank/DDBJ whole genome shotgun (WGS) entry which is preliminary data.</text>
</comment>
<dbReference type="EMBL" id="JALJXV010000003">
    <property type="protein sequence ID" value="MCP1674540.1"/>
    <property type="molecule type" value="Genomic_DNA"/>
</dbReference>
<keyword evidence="3" id="KW-1185">Reference proteome</keyword>
<evidence type="ECO:0000313" key="2">
    <source>
        <dbReference type="EMBL" id="MCP1674540.1"/>
    </source>
</evidence>
<organism evidence="2 3">
    <name type="scientific">Natronocella acetinitrilica</name>
    <dbReference type="NCBI Taxonomy" id="414046"/>
    <lineage>
        <taxon>Bacteria</taxon>
        <taxon>Pseudomonadati</taxon>
        <taxon>Pseudomonadota</taxon>
        <taxon>Gammaproteobacteria</taxon>
        <taxon>Chromatiales</taxon>
        <taxon>Ectothiorhodospiraceae</taxon>
        <taxon>Natronocella</taxon>
    </lineage>
</organism>